<feature type="transmembrane region" description="Helical" evidence="3">
    <location>
        <begin position="253"/>
        <end position="272"/>
    </location>
</feature>
<evidence type="ECO:0000256" key="3">
    <source>
        <dbReference type="SAM" id="Phobius"/>
    </source>
</evidence>
<keyword evidence="3" id="KW-0472">Membrane</keyword>
<dbReference type="Pfam" id="PF00892">
    <property type="entry name" value="EamA"/>
    <property type="match status" value="2"/>
</dbReference>
<feature type="domain" description="EamA" evidence="4">
    <location>
        <begin position="9"/>
        <end position="145"/>
    </location>
</feature>
<protein>
    <submittedName>
        <fullName evidence="5">DMT family transporter</fullName>
    </submittedName>
</protein>
<dbReference type="EMBL" id="CP159218">
    <property type="protein sequence ID" value="XCG65540.1"/>
    <property type="molecule type" value="Genomic_DNA"/>
</dbReference>
<dbReference type="PANTHER" id="PTHR22911">
    <property type="entry name" value="ACYL-MALONYL CONDENSING ENZYME-RELATED"/>
    <property type="match status" value="1"/>
</dbReference>
<proteinExistence type="inferred from homology"/>
<name>A0AAU8DT92_9ACTN</name>
<keyword evidence="3" id="KW-1133">Transmembrane helix</keyword>
<evidence type="ECO:0000313" key="5">
    <source>
        <dbReference type="EMBL" id="XCG65540.1"/>
    </source>
</evidence>
<feature type="transmembrane region" description="Helical" evidence="3">
    <location>
        <begin position="102"/>
        <end position="120"/>
    </location>
</feature>
<feature type="transmembrane region" description="Helical" evidence="3">
    <location>
        <begin position="158"/>
        <end position="176"/>
    </location>
</feature>
<feature type="domain" description="EamA" evidence="4">
    <location>
        <begin position="158"/>
        <end position="295"/>
    </location>
</feature>
<gene>
    <name evidence="5" type="ORF">ABLG96_09815</name>
</gene>
<dbReference type="InterPro" id="IPR037185">
    <property type="entry name" value="EmrE-like"/>
</dbReference>
<keyword evidence="3" id="KW-0812">Transmembrane</keyword>
<dbReference type="PANTHER" id="PTHR22911:SF79">
    <property type="entry name" value="MOBA-LIKE NTP TRANSFERASE DOMAIN-CONTAINING PROTEIN"/>
    <property type="match status" value="1"/>
</dbReference>
<feature type="transmembrane region" description="Helical" evidence="3">
    <location>
        <begin position="43"/>
        <end position="66"/>
    </location>
</feature>
<evidence type="ECO:0000256" key="1">
    <source>
        <dbReference type="ARBA" id="ARBA00007362"/>
    </source>
</evidence>
<sequence length="349" mass="35560">MTTQTRARRGLLLITLAGVLWGTTGIVVHWVNAATGMDALTIGFWRLLVSAVVMVLFSVRTLPVLLGAVRRFPVKVPLAGVGLAAYQGLYFLSVLWTGVTVATMVSLGIAPVLTAIWESVRDRRRPTIRKSVVVVLALAGLGLIGTSGTSAVGTAPGWGLLAAIGSGTVYAAVTLLCESMADAVPARAMTTAMSISGAMTLAPWAFSHHLFPGTSAGLSGISVVGLVYIGVITTAAAYAAFNAGLRTVPSSTAAVLTLWEPITAAALAVALLHEAVTAGTAVGSGLLILAVTLLYLRPPRRRSSSVAPTSAGTPPPEAQLGPLPGPAQIGPAAVRSRGSSGVDREGDPS</sequence>
<feature type="region of interest" description="Disordered" evidence="2">
    <location>
        <begin position="302"/>
        <end position="349"/>
    </location>
</feature>
<evidence type="ECO:0000256" key="2">
    <source>
        <dbReference type="SAM" id="MobiDB-lite"/>
    </source>
</evidence>
<evidence type="ECO:0000259" key="4">
    <source>
        <dbReference type="Pfam" id="PF00892"/>
    </source>
</evidence>
<dbReference type="AlphaFoldDB" id="A0AAU8DT92"/>
<dbReference type="RefSeq" id="WP_353651145.1">
    <property type="nucleotide sequence ID" value="NZ_CP159218.1"/>
</dbReference>
<feature type="transmembrane region" description="Helical" evidence="3">
    <location>
        <begin position="132"/>
        <end position="152"/>
    </location>
</feature>
<feature type="transmembrane region" description="Helical" evidence="3">
    <location>
        <begin position="188"/>
        <end position="206"/>
    </location>
</feature>
<organism evidence="5">
    <name type="scientific">Nakamurella sp. A5-74</name>
    <dbReference type="NCBI Taxonomy" id="3158264"/>
    <lineage>
        <taxon>Bacteria</taxon>
        <taxon>Bacillati</taxon>
        <taxon>Actinomycetota</taxon>
        <taxon>Actinomycetes</taxon>
        <taxon>Nakamurellales</taxon>
        <taxon>Nakamurellaceae</taxon>
        <taxon>Nakamurella</taxon>
    </lineage>
</organism>
<dbReference type="InterPro" id="IPR000620">
    <property type="entry name" value="EamA_dom"/>
</dbReference>
<feature type="transmembrane region" description="Helical" evidence="3">
    <location>
        <begin position="78"/>
        <end position="96"/>
    </location>
</feature>
<accession>A0AAU8DT92</accession>
<dbReference type="GO" id="GO:0016020">
    <property type="term" value="C:membrane"/>
    <property type="evidence" value="ECO:0007669"/>
    <property type="project" value="InterPro"/>
</dbReference>
<comment type="similarity">
    <text evidence="1">Belongs to the EamA transporter family.</text>
</comment>
<reference evidence="5" key="1">
    <citation type="submission" date="2024-05" db="EMBL/GenBank/DDBJ databases">
        <authorList>
            <person name="Cai S.Y."/>
            <person name="Jin L.M."/>
            <person name="Li H.R."/>
        </authorList>
    </citation>
    <scope>NUCLEOTIDE SEQUENCE</scope>
    <source>
        <strain evidence="5">A5-74</strain>
    </source>
</reference>
<dbReference type="SUPFAM" id="SSF103481">
    <property type="entry name" value="Multidrug resistance efflux transporter EmrE"/>
    <property type="match status" value="2"/>
</dbReference>
<feature type="transmembrane region" description="Helical" evidence="3">
    <location>
        <begin position="218"/>
        <end position="241"/>
    </location>
</feature>
<feature type="transmembrane region" description="Helical" evidence="3">
    <location>
        <begin position="278"/>
        <end position="296"/>
    </location>
</feature>